<protein>
    <submittedName>
        <fullName evidence="2">Uridine kinase</fullName>
    </submittedName>
</protein>
<evidence type="ECO:0000259" key="1">
    <source>
        <dbReference type="PROSITE" id="PS51880"/>
    </source>
</evidence>
<keyword evidence="2" id="KW-0418">Kinase</keyword>
<dbReference type="InterPro" id="IPR004095">
    <property type="entry name" value="TGS"/>
</dbReference>
<evidence type="ECO:0000313" key="2">
    <source>
        <dbReference type="EMBL" id="PWJ30821.1"/>
    </source>
</evidence>
<keyword evidence="2" id="KW-0808">Transferase</keyword>
<dbReference type="Proteomes" id="UP000245845">
    <property type="component" value="Unassembled WGS sequence"/>
</dbReference>
<accession>A0A2Y9BFB7</accession>
<feature type="domain" description="TGS" evidence="1">
    <location>
        <begin position="1"/>
        <end position="65"/>
    </location>
</feature>
<dbReference type="SUPFAM" id="SSF55186">
    <property type="entry name" value="ThrRS/AlaRS common domain"/>
    <property type="match status" value="1"/>
</dbReference>
<dbReference type="Gene3D" id="3.40.50.300">
    <property type="entry name" value="P-loop containing nucleotide triphosphate hydrolases"/>
    <property type="match status" value="1"/>
</dbReference>
<dbReference type="CDD" id="cd01667">
    <property type="entry name" value="TGS_ThrRS"/>
    <property type="match status" value="1"/>
</dbReference>
<comment type="caution">
    <text evidence="2">The sequence shown here is derived from an EMBL/GenBank/DDBJ whole genome shotgun (WGS) entry which is preliminary data.</text>
</comment>
<dbReference type="InterPro" id="IPR012675">
    <property type="entry name" value="Beta-grasp_dom_sf"/>
</dbReference>
<dbReference type="PANTHER" id="PTHR10285">
    <property type="entry name" value="URIDINE KINASE"/>
    <property type="match status" value="1"/>
</dbReference>
<dbReference type="Gene3D" id="3.30.980.10">
    <property type="entry name" value="Threonyl-trna Synthetase, Chain A, domain 2"/>
    <property type="match status" value="1"/>
</dbReference>
<dbReference type="CDD" id="cd02028">
    <property type="entry name" value="UMPK_like"/>
    <property type="match status" value="1"/>
</dbReference>
<keyword evidence="3" id="KW-1185">Reference proteome</keyword>
<dbReference type="Gene3D" id="3.10.20.30">
    <property type="match status" value="1"/>
</dbReference>
<dbReference type="InterPro" id="IPR018163">
    <property type="entry name" value="Thr/Ala-tRNA-synth_IIc_edit"/>
</dbReference>
<dbReference type="GO" id="GO:0005524">
    <property type="term" value="F:ATP binding"/>
    <property type="evidence" value="ECO:0007669"/>
    <property type="project" value="InterPro"/>
</dbReference>
<dbReference type="OrthoDB" id="9764644at2"/>
<gene>
    <name evidence="2" type="ORF">A8806_103225</name>
</gene>
<dbReference type="PROSITE" id="PS51880">
    <property type="entry name" value="TGS"/>
    <property type="match status" value="1"/>
</dbReference>
<dbReference type="InterPro" id="IPR027417">
    <property type="entry name" value="P-loop_NTPase"/>
</dbReference>
<dbReference type="InterPro" id="IPR006083">
    <property type="entry name" value="PRK/URK"/>
</dbReference>
<dbReference type="RefSeq" id="WP_109730448.1">
    <property type="nucleotide sequence ID" value="NZ_BAAACK010000004.1"/>
</dbReference>
<name>A0A2Y9BFB7_9FIRM</name>
<dbReference type="GO" id="GO:0016301">
    <property type="term" value="F:kinase activity"/>
    <property type="evidence" value="ECO:0007669"/>
    <property type="project" value="UniProtKB-KW"/>
</dbReference>
<dbReference type="Pfam" id="PF00485">
    <property type="entry name" value="PRK"/>
    <property type="match status" value="1"/>
</dbReference>
<organism evidence="2 3">
    <name type="scientific">Faecalicatena orotica</name>
    <dbReference type="NCBI Taxonomy" id="1544"/>
    <lineage>
        <taxon>Bacteria</taxon>
        <taxon>Bacillati</taxon>
        <taxon>Bacillota</taxon>
        <taxon>Clostridia</taxon>
        <taxon>Lachnospirales</taxon>
        <taxon>Lachnospiraceae</taxon>
        <taxon>Faecalicatena</taxon>
    </lineage>
</organism>
<reference evidence="2 3" key="1">
    <citation type="submission" date="2018-05" db="EMBL/GenBank/DDBJ databases">
        <title>The Hungate 1000. A catalogue of reference genomes from the rumen microbiome.</title>
        <authorList>
            <person name="Kelly W."/>
        </authorList>
    </citation>
    <scope>NUCLEOTIDE SEQUENCE [LARGE SCALE GENOMIC DNA]</scope>
    <source>
        <strain evidence="2 3">NLAE-zl-C242</strain>
    </source>
</reference>
<evidence type="ECO:0000313" key="3">
    <source>
        <dbReference type="Proteomes" id="UP000245845"/>
    </source>
</evidence>
<dbReference type="SUPFAM" id="SSF52540">
    <property type="entry name" value="P-loop containing nucleoside triphosphate hydrolases"/>
    <property type="match status" value="1"/>
</dbReference>
<proteinExistence type="predicted"/>
<dbReference type="EMBL" id="QGDL01000003">
    <property type="protein sequence ID" value="PWJ30821.1"/>
    <property type="molecule type" value="Genomic_DNA"/>
</dbReference>
<dbReference type="AlphaFoldDB" id="A0A2Y9BFB7"/>
<sequence length="556" mass="64578">MGKKLCTVRVGNETKEYEAGVTYQQIAEDFQERYAHQIVLVFVNQFRLQELDKTLKKDCEIQFLTTGDPIGHETYKRSLCFMLVKAVHDVGGHDKVKSVRIHFSVSKGYYCTLEGDVNLTQEFLEKVDKRMKELVKGRIPIEKRTIHTTEAIDLFRKHGMYDKERLFEYRRVSKVNIYSMNEFEDYYYGYMVPDAGYLKYYSLHLYDDGFIIQMPTREEPEKVEPFVPRPKLFEVLKKSIQWGDLQSIDTVGALNDMVTKHDMREVVLVQEAYQERQIGEIAKQIADKPDVKFVLIAGPSSSGKTTFSHRLSIQLMVNGMRPHPIAVDNYFVDREMTPKDENGNYNFECIEAIDVKQFNEDMQALLKGEEVYLPIFDFKAGKRTYDIKPKKLDEQDILVIEGIHCLNPKLTEKLNNDNKFRIYISALTQLNIDEHNRIPSTDGRLIRRIVRDARTRGTSARNTIAMWPSVRRGEEENIFPYQEEADVMFNSSLLYELAVLKQYVEPLLFGMGKDCPEYVEAKRLLKFFDYFVGIGSEPVPTNSLLREFIGGGCFNV</sequence>